<reference evidence="4" key="1">
    <citation type="journal article" date="2014" name="Int. J. Syst. Evol. Microbiol.">
        <title>Complete genome sequence of Corynebacterium casei LMG S-19264T (=DSM 44701T), isolated from a smear-ripened cheese.</title>
        <authorList>
            <consortium name="US DOE Joint Genome Institute (JGI-PGF)"/>
            <person name="Walter F."/>
            <person name="Albersmeier A."/>
            <person name="Kalinowski J."/>
            <person name="Ruckert C."/>
        </authorList>
    </citation>
    <scope>NUCLEOTIDE SEQUENCE</scope>
    <source>
        <strain evidence="4">JCM 30804</strain>
    </source>
</reference>
<gene>
    <name evidence="4" type="ORF">GCM10009332_11040</name>
</gene>
<dbReference type="PANTHER" id="PTHR10625:SF19">
    <property type="entry name" value="HISTONE DEACETYLASE 12"/>
    <property type="match status" value="1"/>
</dbReference>
<keyword evidence="2" id="KW-0378">Hydrolase</keyword>
<dbReference type="AlphaFoldDB" id="A0A917N9L4"/>
<name>A0A917N9L4_9GAMM</name>
<dbReference type="Gene3D" id="3.40.800.20">
    <property type="entry name" value="Histone deacetylase domain"/>
    <property type="match status" value="1"/>
</dbReference>
<evidence type="ECO:0000256" key="1">
    <source>
        <dbReference type="ARBA" id="ARBA00005947"/>
    </source>
</evidence>
<dbReference type="CDD" id="cd09993">
    <property type="entry name" value="HDAC_classIV"/>
    <property type="match status" value="1"/>
</dbReference>
<dbReference type="InterPro" id="IPR037138">
    <property type="entry name" value="His_deacetylse_dom_sf"/>
</dbReference>
<dbReference type="GO" id="GO:0040029">
    <property type="term" value="P:epigenetic regulation of gene expression"/>
    <property type="evidence" value="ECO:0007669"/>
    <property type="project" value="TreeGrafter"/>
</dbReference>
<dbReference type="InterPro" id="IPR023696">
    <property type="entry name" value="Ureohydrolase_dom_sf"/>
</dbReference>
<evidence type="ECO:0000313" key="5">
    <source>
        <dbReference type="Proteomes" id="UP000613743"/>
    </source>
</evidence>
<dbReference type="InterPro" id="IPR044150">
    <property type="entry name" value="HDAC_classIV"/>
</dbReference>
<dbReference type="GO" id="GO:0004407">
    <property type="term" value="F:histone deacetylase activity"/>
    <property type="evidence" value="ECO:0007669"/>
    <property type="project" value="InterPro"/>
</dbReference>
<dbReference type="PRINTS" id="PR01270">
    <property type="entry name" value="HDASUPER"/>
</dbReference>
<reference evidence="4" key="2">
    <citation type="submission" date="2020-09" db="EMBL/GenBank/DDBJ databases">
        <authorList>
            <person name="Sun Q."/>
            <person name="Ohkuma M."/>
        </authorList>
    </citation>
    <scope>NUCLEOTIDE SEQUENCE</scope>
    <source>
        <strain evidence="4">JCM 30804</strain>
    </source>
</reference>
<dbReference type="PANTHER" id="PTHR10625">
    <property type="entry name" value="HISTONE DEACETYLASE HDAC1-RELATED"/>
    <property type="match status" value="1"/>
</dbReference>
<evidence type="ECO:0000256" key="2">
    <source>
        <dbReference type="ARBA" id="ARBA00022801"/>
    </source>
</evidence>
<sequence length="301" mass="34009">MIDLVYHASYSKLALPQQHGFPITKYQHLFEYLLGHKLAIESQFHQPQKAQPVELKQIHSPEYVTQFVNNKLSSKAIRRIGFPWSEHLKERTLYSVNGTYKTTELALQKGIAIHLSGGYHHAHYAYGSGYCIFNDLYFAAHQLLHNKQVHNILIFDCDVHQGDGTAALASHAPEIITASIHCDNNFPSRKQNSDYDFALPAHANDQHYLETVEQALTLLIRLHQPDIIIYDAGVDIHQDDRLGHLNITDQGLFKREQLVLSIAQNSGIPIAAVIGGGYDRNETSLSQRHSQLFKAANQLFA</sequence>
<dbReference type="SUPFAM" id="SSF52768">
    <property type="entry name" value="Arginase/deacetylase"/>
    <property type="match status" value="1"/>
</dbReference>
<dbReference type="InterPro" id="IPR000286">
    <property type="entry name" value="HDACs"/>
</dbReference>
<organism evidence="4 5">
    <name type="scientific">Shewanella gelidii</name>
    <dbReference type="NCBI Taxonomy" id="1642821"/>
    <lineage>
        <taxon>Bacteria</taxon>
        <taxon>Pseudomonadati</taxon>
        <taxon>Pseudomonadota</taxon>
        <taxon>Gammaproteobacteria</taxon>
        <taxon>Alteromonadales</taxon>
        <taxon>Shewanellaceae</taxon>
        <taxon>Shewanella</taxon>
    </lineage>
</organism>
<feature type="domain" description="Histone deacetylase" evidence="3">
    <location>
        <begin position="22"/>
        <end position="286"/>
    </location>
</feature>
<comment type="caution">
    <text evidence="4">The sequence shown here is derived from an EMBL/GenBank/DDBJ whole genome shotgun (WGS) entry which is preliminary data.</text>
</comment>
<dbReference type="Proteomes" id="UP000613743">
    <property type="component" value="Unassembled WGS sequence"/>
</dbReference>
<accession>A0A917N9L4</accession>
<dbReference type="GO" id="GO:0016787">
    <property type="term" value="F:hydrolase activity"/>
    <property type="evidence" value="ECO:0007669"/>
    <property type="project" value="UniProtKB-KW"/>
</dbReference>
<protein>
    <submittedName>
        <fullName evidence="4">Histone deacetylase</fullName>
    </submittedName>
</protein>
<dbReference type="RefSeq" id="WP_188918691.1">
    <property type="nucleotide sequence ID" value="NZ_BMPZ01000002.1"/>
</dbReference>
<dbReference type="Pfam" id="PF00850">
    <property type="entry name" value="Hist_deacetyl"/>
    <property type="match status" value="1"/>
</dbReference>
<keyword evidence="5" id="KW-1185">Reference proteome</keyword>
<evidence type="ECO:0000259" key="3">
    <source>
        <dbReference type="Pfam" id="PF00850"/>
    </source>
</evidence>
<dbReference type="EMBL" id="BMPZ01000002">
    <property type="protein sequence ID" value="GGI75388.1"/>
    <property type="molecule type" value="Genomic_DNA"/>
</dbReference>
<evidence type="ECO:0000313" key="4">
    <source>
        <dbReference type="EMBL" id="GGI75388.1"/>
    </source>
</evidence>
<dbReference type="InterPro" id="IPR023801">
    <property type="entry name" value="His_deacetylse_dom"/>
</dbReference>
<proteinExistence type="inferred from homology"/>
<comment type="similarity">
    <text evidence="1">Belongs to the histone deacetylase family.</text>
</comment>